<keyword evidence="3" id="KW-0732">Signal</keyword>
<dbReference type="GO" id="GO:0009536">
    <property type="term" value="C:plastid"/>
    <property type="evidence" value="ECO:0007669"/>
    <property type="project" value="UniProtKB-SubCell"/>
</dbReference>
<evidence type="ECO:0000313" key="7">
    <source>
        <dbReference type="Proteomes" id="UP000789595"/>
    </source>
</evidence>
<dbReference type="AlphaFoldDB" id="A0A7S3ZJ26"/>
<dbReference type="Pfam" id="PF04755">
    <property type="entry name" value="PAP_fibrillin"/>
    <property type="match status" value="1"/>
</dbReference>
<keyword evidence="2" id="KW-0934">Plastid</keyword>
<dbReference type="PANTHER" id="PTHR31906">
    <property type="entry name" value="PLASTID-LIPID-ASSOCIATED PROTEIN 4, CHLOROPLASTIC-RELATED"/>
    <property type="match status" value="1"/>
</dbReference>
<feature type="domain" description="Plastid lipid-associated protein/fibrillin conserved" evidence="4">
    <location>
        <begin position="76"/>
        <end position="219"/>
    </location>
</feature>
<name>A0A7S3ZJ26_9STRA</name>
<feature type="chain" id="PRO_5036212226" description="Plastid lipid-associated protein/fibrillin conserved domain-containing protein" evidence="3">
    <location>
        <begin position="21"/>
        <end position="227"/>
    </location>
</feature>
<dbReference type="OrthoDB" id="189024at2759"/>
<organism evidence="5">
    <name type="scientific">Pelagomonas calceolata</name>
    <dbReference type="NCBI Taxonomy" id="35677"/>
    <lineage>
        <taxon>Eukaryota</taxon>
        <taxon>Sar</taxon>
        <taxon>Stramenopiles</taxon>
        <taxon>Ochrophyta</taxon>
        <taxon>Pelagophyceae</taxon>
        <taxon>Pelagomonadales</taxon>
        <taxon>Pelagomonadaceae</taxon>
        <taxon>Pelagomonas</taxon>
    </lineage>
</organism>
<keyword evidence="7" id="KW-1185">Reference proteome</keyword>
<evidence type="ECO:0000256" key="2">
    <source>
        <dbReference type="ARBA" id="ARBA00022640"/>
    </source>
</evidence>
<feature type="signal peptide" evidence="3">
    <location>
        <begin position="1"/>
        <end position="20"/>
    </location>
</feature>
<dbReference type="EMBL" id="CAKKNE010000003">
    <property type="protein sequence ID" value="CAH0371205.1"/>
    <property type="molecule type" value="Genomic_DNA"/>
</dbReference>
<dbReference type="EMBL" id="HBIW01000226">
    <property type="protein sequence ID" value="CAE0684765.1"/>
    <property type="molecule type" value="Transcribed_RNA"/>
</dbReference>
<evidence type="ECO:0000256" key="1">
    <source>
        <dbReference type="ARBA" id="ARBA00004474"/>
    </source>
</evidence>
<reference evidence="6" key="2">
    <citation type="submission" date="2021-11" db="EMBL/GenBank/DDBJ databases">
        <authorList>
            <consortium name="Genoscope - CEA"/>
            <person name="William W."/>
        </authorList>
    </citation>
    <scope>NUCLEOTIDE SEQUENCE</scope>
</reference>
<dbReference type="InterPro" id="IPR006843">
    <property type="entry name" value="PAP/fibrillin_dom"/>
</dbReference>
<dbReference type="InterPro" id="IPR039633">
    <property type="entry name" value="PAP"/>
</dbReference>
<evidence type="ECO:0000313" key="6">
    <source>
        <dbReference type="EMBL" id="CAH0371205.1"/>
    </source>
</evidence>
<comment type="subcellular location">
    <subcellularLocation>
        <location evidence="1">Plastid</location>
    </subcellularLocation>
</comment>
<sequence>MRAALFLLAAVSSKALSLRAAPTPRRCATRLHATVEDDVDLCEVLNASDEEFRKLGCAGPRIRLIAEAREARQGRDEKRRGAVLSHVEALEKENPTPKPNESPLLSGRWRLVFTTSESILGTRRMRPFRPRRRILQDINAGKLTAKNEEWVLGGLLRNSVRAKLEPRDDGATVDVIFKRFGIGWLKLPAPKSARGVLTTTYLDDEMRISRGDRGNVFILVKEGPSKI</sequence>
<reference evidence="5" key="1">
    <citation type="submission" date="2021-01" db="EMBL/GenBank/DDBJ databases">
        <authorList>
            <person name="Corre E."/>
            <person name="Pelletier E."/>
            <person name="Niang G."/>
            <person name="Scheremetjew M."/>
            <person name="Finn R."/>
            <person name="Kale V."/>
            <person name="Holt S."/>
            <person name="Cochrane G."/>
            <person name="Meng A."/>
            <person name="Brown T."/>
            <person name="Cohen L."/>
        </authorList>
    </citation>
    <scope>NUCLEOTIDE SEQUENCE</scope>
    <source>
        <strain evidence="5">CCMP1756</strain>
    </source>
</reference>
<gene>
    <name evidence="5" type="ORF">PCAL00307_LOCUS199</name>
    <name evidence="6" type="ORF">PECAL_3P11350</name>
</gene>
<accession>A0A7S3ZJ26</accession>
<evidence type="ECO:0000256" key="3">
    <source>
        <dbReference type="SAM" id="SignalP"/>
    </source>
</evidence>
<evidence type="ECO:0000313" key="5">
    <source>
        <dbReference type="EMBL" id="CAE0684765.1"/>
    </source>
</evidence>
<protein>
    <recommendedName>
        <fullName evidence="4">Plastid lipid-associated protein/fibrillin conserved domain-containing protein</fullName>
    </recommendedName>
</protein>
<dbReference type="Proteomes" id="UP000789595">
    <property type="component" value="Unassembled WGS sequence"/>
</dbReference>
<proteinExistence type="predicted"/>
<evidence type="ECO:0000259" key="4">
    <source>
        <dbReference type="Pfam" id="PF04755"/>
    </source>
</evidence>